<sequence length="399" mass="44898">MGWWMGWRRPKVQKMYVEVTDTTTVRELDVVPRVNVFGSDGLLVEGDLLADPARLDIAWVGIDGEADIDQLCDKYWGGMLPSGHGVFPRTISFHPVSDDDGTVLQPAKHPKQHPMQTKERRRAQLRRQEARGVGNGVSDHVYPFEAYVGSEIRRMGNFVLCIHDPNQVTPAEYLARIEREERRNTEVDRDGPVGGRFLHTGIHVRVQAAQDVGVDLVTTIPPSLLSSSTFSAHDMPMLHNPYIHAIHLIQPSDEGLGELAKAGLWQHPKVNIAVLGRDITWDVVWKYARRECQSQRILAAPHLALFSDDIATLQELSLHDLHHTIYTLPHENQPLGYVFSPNYLQDTLNGTFDKLNDAFSKITLDASFYPSHPPYTIIERLRAADLSVLAQAIAAMYTQ</sequence>
<dbReference type="Proteomes" id="UP000242875">
    <property type="component" value="Unassembled WGS sequence"/>
</dbReference>
<accession>A0A261XXN4</accession>
<evidence type="ECO:0000313" key="1">
    <source>
        <dbReference type="EMBL" id="OZJ03129.1"/>
    </source>
</evidence>
<comment type="caution">
    <text evidence="1">The sequence shown here is derived from an EMBL/GenBank/DDBJ whole genome shotgun (WGS) entry which is preliminary data.</text>
</comment>
<keyword evidence="2" id="KW-1185">Reference proteome</keyword>
<evidence type="ECO:0000313" key="2">
    <source>
        <dbReference type="Proteomes" id="UP000242875"/>
    </source>
</evidence>
<protein>
    <submittedName>
        <fullName evidence="1">Uncharacterized protein</fullName>
    </submittedName>
</protein>
<dbReference type="OrthoDB" id="2327265at2759"/>
<dbReference type="AlphaFoldDB" id="A0A261XXN4"/>
<proteinExistence type="predicted"/>
<organism evidence="1 2">
    <name type="scientific">Bifiguratus adelaidae</name>
    <dbReference type="NCBI Taxonomy" id="1938954"/>
    <lineage>
        <taxon>Eukaryota</taxon>
        <taxon>Fungi</taxon>
        <taxon>Fungi incertae sedis</taxon>
        <taxon>Mucoromycota</taxon>
        <taxon>Mucoromycotina</taxon>
        <taxon>Endogonomycetes</taxon>
        <taxon>Endogonales</taxon>
        <taxon>Endogonales incertae sedis</taxon>
        <taxon>Bifiguratus</taxon>
    </lineage>
</organism>
<reference evidence="1 2" key="1">
    <citation type="journal article" date="2017" name="Mycologia">
        <title>Bifiguratus adelaidae, gen. et sp. nov., a new member of Mucoromycotina in endophytic and soil-dwelling habitats.</title>
        <authorList>
            <person name="Torres-Cruz T.J."/>
            <person name="Billingsley Tobias T.L."/>
            <person name="Almatruk M."/>
            <person name="Hesse C."/>
            <person name="Kuske C.R."/>
            <person name="Desiro A."/>
            <person name="Benucci G.M."/>
            <person name="Bonito G."/>
            <person name="Stajich J.E."/>
            <person name="Dunlap C."/>
            <person name="Arnold A.E."/>
            <person name="Porras-Alfaro A."/>
        </authorList>
    </citation>
    <scope>NUCLEOTIDE SEQUENCE [LARGE SCALE GENOMIC DNA]</scope>
    <source>
        <strain evidence="1 2">AZ0501</strain>
    </source>
</reference>
<dbReference type="EMBL" id="MVBO01000103">
    <property type="protein sequence ID" value="OZJ03129.1"/>
    <property type="molecule type" value="Genomic_DNA"/>
</dbReference>
<name>A0A261XXN4_9FUNG</name>
<gene>
    <name evidence="1" type="ORF">BZG36_03872</name>
</gene>